<gene>
    <name evidence="1" type="ORF">HINF_LOCUS18739</name>
</gene>
<name>A0ABP1I0M1_9EUKA</name>
<protein>
    <submittedName>
        <fullName evidence="1">Uncharacterized protein</fullName>
    </submittedName>
</protein>
<proteinExistence type="predicted"/>
<accession>A0ABP1I0M1</accession>
<dbReference type="EMBL" id="CAXDID020000048">
    <property type="protein sequence ID" value="CAL6004132.1"/>
    <property type="molecule type" value="Genomic_DNA"/>
</dbReference>
<dbReference type="Proteomes" id="UP001642409">
    <property type="component" value="Unassembled WGS sequence"/>
</dbReference>
<organism evidence="1 2">
    <name type="scientific">Hexamita inflata</name>
    <dbReference type="NCBI Taxonomy" id="28002"/>
    <lineage>
        <taxon>Eukaryota</taxon>
        <taxon>Metamonada</taxon>
        <taxon>Diplomonadida</taxon>
        <taxon>Hexamitidae</taxon>
        <taxon>Hexamitinae</taxon>
        <taxon>Hexamita</taxon>
    </lineage>
</organism>
<keyword evidence="2" id="KW-1185">Reference proteome</keyword>
<reference evidence="1 2" key="1">
    <citation type="submission" date="2024-07" db="EMBL/GenBank/DDBJ databases">
        <authorList>
            <person name="Akdeniz Z."/>
        </authorList>
    </citation>
    <scope>NUCLEOTIDE SEQUENCE [LARGE SCALE GENOMIC DNA]</scope>
</reference>
<evidence type="ECO:0000313" key="1">
    <source>
        <dbReference type="EMBL" id="CAL6004132.1"/>
    </source>
</evidence>
<evidence type="ECO:0000313" key="2">
    <source>
        <dbReference type="Proteomes" id="UP001642409"/>
    </source>
</evidence>
<sequence length="695" mass="74003">MLLFQYVSALQVFSLAEFDFCYNYIFYEPFQEHLKIIQSEVFTFDDQFHRELCDRTENIIFRQVNHSFVSFTLQMSVDLNEQPFSVFFFQFTNVTLFNAKIELKMLNSGSDVSVLVSTAPEYSLKVIQCEFKIGGVERGNFYGIANNLTELLVVNRSSFEFNVEQGDSVFGLAGSLNQVKIINSTFQYQINGIDVSGIAGLIQGDSEFTNITISGTIHGFSTVGMVYETKAPIQIKNVTYSLKTFGSSLNCGFVQITSGYGQVNNINITFVGFPNYPSEPVQYQNSTCPCIQGASLQSGLCYCSSETTLVSGVCKCNTINAFLQEQYCECPVNSTNSSTSCDCPSGSSINDNICKCLKTNAFPVNNQCVCGVNATETASSCECPIDSSLVNGICKCETTNAFPVSGVCVCGTGAINSSGACSCPTGSILEEGICKCSTTNAFISGDKCVCPVNALNQSNMCTCPTDAVLNSGVCTCPRYSQINGGACKCTPTNSFMSAGACKCPPGSTIGDTKCTCDTTDASISSGVCQCPTYSINISNICVCQPIDSFMSSGVCACPPGANIGTTKCTCSTTNASIVSGACKCPLNSQNQSNICKCQISYSFMSNGACVCPAGAVVSGSSCVCSIYTGSAMQLNGKCKCTQTFSGPNASSTNGNIWCSDRKKCCTKLTQSSYNYACAPGGAYFNSCSGTDYYVS</sequence>
<comment type="caution">
    <text evidence="1">The sequence shown here is derived from an EMBL/GenBank/DDBJ whole genome shotgun (WGS) entry which is preliminary data.</text>
</comment>